<evidence type="ECO:0000313" key="2">
    <source>
        <dbReference type="EMBL" id="THE09505.1"/>
    </source>
</evidence>
<dbReference type="OrthoDB" id="9798476at2"/>
<evidence type="ECO:0000313" key="3">
    <source>
        <dbReference type="Proteomes" id="UP000306477"/>
    </source>
</evidence>
<dbReference type="RefSeq" id="WP_136381696.1">
    <property type="nucleotide sequence ID" value="NZ_SLUB01000075.1"/>
</dbReference>
<evidence type="ECO:0000259" key="1">
    <source>
        <dbReference type="Pfam" id="PF09350"/>
    </source>
</evidence>
<accession>A0A4S3PKJ2</accession>
<dbReference type="InterPro" id="IPR018961">
    <property type="entry name" value="DnaJ_homolog_subfam-C_membr-28"/>
</dbReference>
<reference evidence="2 3" key="1">
    <citation type="journal article" date="2019" name="Indoor Air">
        <title>Impacts of indoor surface finishes on bacterial viability.</title>
        <authorList>
            <person name="Hu J."/>
            <person name="Maamar S.B."/>
            <person name="Glawe A.J."/>
            <person name="Gottel N."/>
            <person name="Gilbert J.A."/>
            <person name="Hartmann E.M."/>
        </authorList>
    </citation>
    <scope>NUCLEOTIDE SEQUENCE [LARGE SCALE GENOMIC DNA]</scope>
    <source>
        <strain evidence="2 3">AF060A6</strain>
    </source>
</reference>
<protein>
    <submittedName>
        <fullName evidence="2">DUF1992 domain-containing protein</fullName>
    </submittedName>
</protein>
<name>A0A4S3PKJ2_9BACI</name>
<gene>
    <name evidence="2" type="ORF">E1I69_22075</name>
</gene>
<organism evidence="2 3">
    <name type="scientific">Bacillus timonensis</name>
    <dbReference type="NCBI Taxonomy" id="1033734"/>
    <lineage>
        <taxon>Bacteria</taxon>
        <taxon>Bacillati</taxon>
        <taxon>Bacillota</taxon>
        <taxon>Bacilli</taxon>
        <taxon>Bacillales</taxon>
        <taxon>Bacillaceae</taxon>
        <taxon>Bacillus</taxon>
    </lineage>
</organism>
<dbReference type="Pfam" id="PF09350">
    <property type="entry name" value="DJC28_CD"/>
    <property type="match status" value="1"/>
</dbReference>
<feature type="domain" description="DnaJ homologue subfamily C member 28 conserved" evidence="1">
    <location>
        <begin position="16"/>
        <end position="67"/>
    </location>
</feature>
<keyword evidence="3" id="KW-1185">Reference proteome</keyword>
<dbReference type="AlphaFoldDB" id="A0A4S3PKJ2"/>
<dbReference type="Proteomes" id="UP000306477">
    <property type="component" value="Unassembled WGS sequence"/>
</dbReference>
<proteinExistence type="predicted"/>
<dbReference type="EMBL" id="SLUB01000075">
    <property type="protein sequence ID" value="THE09505.1"/>
    <property type="molecule type" value="Genomic_DNA"/>
</dbReference>
<comment type="caution">
    <text evidence="2">The sequence shown here is derived from an EMBL/GenBank/DDBJ whole genome shotgun (WGS) entry which is preliminary data.</text>
</comment>
<sequence>MDRKYNDLIGDILASSGEKDNVKAKGKPISKDYLQMDTYQHFQKIAKESGYLPPWLKLQKEIAQLVHSCKTQQDVEEINEKIKRHNKICPSQMQKYLISLDDLEKAKRIW</sequence>